<dbReference type="Gene3D" id="1.20.1250.20">
    <property type="entry name" value="MFS general substrate transporter like domains"/>
    <property type="match status" value="3"/>
</dbReference>
<evidence type="ECO:0000313" key="6">
    <source>
        <dbReference type="EMBL" id="KAK0631313.1"/>
    </source>
</evidence>
<comment type="caution">
    <text evidence="6">The sequence shown here is derived from an EMBL/GenBank/DDBJ whole genome shotgun (WGS) entry which is preliminary data.</text>
</comment>
<keyword evidence="3 5" id="KW-1133">Transmembrane helix</keyword>
<keyword evidence="2 5" id="KW-0812">Transmembrane</keyword>
<sequence>MIAFWINYAAKFHFPGKKVMYIFPLAIQALPAVLLCAFMLLCQESPRGWREEFQEIVDQLEHERRLIGDATFWNLQREMRTIAGDRKRVLVSITLIVCQQMTGTNAINTYAPTIFKNLGMKGTTTSLFGTGIYGIVKVMSCICFSMFFFVWFFVPETKGISLEEMDQL</sequence>
<dbReference type="InterPro" id="IPR005828">
    <property type="entry name" value="MFS_sugar_transport-like"/>
</dbReference>
<dbReference type="Pfam" id="PF00083">
    <property type="entry name" value="Sugar_tr"/>
    <property type="match status" value="2"/>
</dbReference>
<dbReference type="SUPFAM" id="SSF103473">
    <property type="entry name" value="MFS general substrate transporter"/>
    <property type="match status" value="1"/>
</dbReference>
<accession>A0AA40CBJ7</accession>
<dbReference type="GO" id="GO:0005351">
    <property type="term" value="F:carbohydrate:proton symporter activity"/>
    <property type="evidence" value="ECO:0007669"/>
    <property type="project" value="TreeGrafter"/>
</dbReference>
<dbReference type="GO" id="GO:0016020">
    <property type="term" value="C:membrane"/>
    <property type="evidence" value="ECO:0007669"/>
    <property type="project" value="UniProtKB-SubCell"/>
</dbReference>
<dbReference type="AlphaFoldDB" id="A0AA40CBJ7"/>
<feature type="transmembrane region" description="Helical" evidence="5">
    <location>
        <begin position="131"/>
        <end position="154"/>
    </location>
</feature>
<evidence type="ECO:0000256" key="4">
    <source>
        <dbReference type="ARBA" id="ARBA00023136"/>
    </source>
</evidence>
<feature type="transmembrane region" description="Helical" evidence="5">
    <location>
        <begin position="89"/>
        <end position="111"/>
    </location>
</feature>
<dbReference type="PANTHER" id="PTHR48022">
    <property type="entry name" value="PLASTIDIC GLUCOSE TRANSPORTER 4"/>
    <property type="match status" value="1"/>
</dbReference>
<evidence type="ECO:0000256" key="3">
    <source>
        <dbReference type="ARBA" id="ARBA00022989"/>
    </source>
</evidence>
<gene>
    <name evidence="6" type="ORF">B0T14DRAFT_597010</name>
</gene>
<keyword evidence="4 5" id="KW-0472">Membrane</keyword>
<dbReference type="Proteomes" id="UP001175000">
    <property type="component" value="Unassembled WGS sequence"/>
</dbReference>
<proteinExistence type="predicted"/>
<organism evidence="6 7">
    <name type="scientific">Immersiella caudata</name>
    <dbReference type="NCBI Taxonomy" id="314043"/>
    <lineage>
        <taxon>Eukaryota</taxon>
        <taxon>Fungi</taxon>
        <taxon>Dikarya</taxon>
        <taxon>Ascomycota</taxon>
        <taxon>Pezizomycotina</taxon>
        <taxon>Sordariomycetes</taxon>
        <taxon>Sordariomycetidae</taxon>
        <taxon>Sordariales</taxon>
        <taxon>Lasiosphaeriaceae</taxon>
        <taxon>Immersiella</taxon>
    </lineage>
</organism>
<protein>
    <submittedName>
        <fullName evidence="6">General substrate transporter</fullName>
    </submittedName>
</protein>
<reference evidence="6" key="1">
    <citation type="submission" date="2023-06" db="EMBL/GenBank/DDBJ databases">
        <title>Genome-scale phylogeny and comparative genomics of the fungal order Sordariales.</title>
        <authorList>
            <consortium name="Lawrence Berkeley National Laboratory"/>
            <person name="Hensen N."/>
            <person name="Bonometti L."/>
            <person name="Westerberg I."/>
            <person name="Brannstrom I.O."/>
            <person name="Guillou S."/>
            <person name="Cros-Aarteil S."/>
            <person name="Calhoun S."/>
            <person name="Haridas S."/>
            <person name="Kuo A."/>
            <person name="Mondo S."/>
            <person name="Pangilinan J."/>
            <person name="Riley R."/>
            <person name="Labutti K."/>
            <person name="Andreopoulos B."/>
            <person name="Lipzen A."/>
            <person name="Chen C."/>
            <person name="Yanf M."/>
            <person name="Daum C."/>
            <person name="Ng V."/>
            <person name="Clum A."/>
            <person name="Steindorff A."/>
            <person name="Ohm R."/>
            <person name="Martin F."/>
            <person name="Silar P."/>
            <person name="Natvig D."/>
            <person name="Lalanne C."/>
            <person name="Gautier V."/>
            <person name="Ament-Velasquez S.L."/>
            <person name="Kruys A."/>
            <person name="Hutchinson M.I."/>
            <person name="Powell A.J."/>
            <person name="Barry K."/>
            <person name="Miller A.N."/>
            <person name="Grigoriev I.V."/>
            <person name="Debuchy R."/>
            <person name="Gladieux P."/>
            <person name="Thoren M.H."/>
            <person name="Johannesson H."/>
        </authorList>
    </citation>
    <scope>NUCLEOTIDE SEQUENCE</scope>
    <source>
        <strain evidence="6">CBS 606.72</strain>
    </source>
</reference>
<keyword evidence="7" id="KW-1185">Reference proteome</keyword>
<evidence type="ECO:0000256" key="2">
    <source>
        <dbReference type="ARBA" id="ARBA00022692"/>
    </source>
</evidence>
<evidence type="ECO:0000256" key="5">
    <source>
        <dbReference type="SAM" id="Phobius"/>
    </source>
</evidence>
<evidence type="ECO:0000313" key="7">
    <source>
        <dbReference type="Proteomes" id="UP001175000"/>
    </source>
</evidence>
<dbReference type="PANTHER" id="PTHR48022:SF21">
    <property type="entry name" value="QUINATE TRANSPORTER, PUTATIVE (AFU_ORTHOLOGUE AFUA_6G06960)-RELATED"/>
    <property type="match status" value="1"/>
</dbReference>
<dbReference type="InterPro" id="IPR050360">
    <property type="entry name" value="MFS_Sugar_Transporters"/>
</dbReference>
<feature type="transmembrane region" description="Helical" evidence="5">
    <location>
        <begin position="20"/>
        <end position="41"/>
    </location>
</feature>
<evidence type="ECO:0000256" key="1">
    <source>
        <dbReference type="ARBA" id="ARBA00004141"/>
    </source>
</evidence>
<name>A0AA40CBJ7_9PEZI</name>
<dbReference type="EMBL" id="JAULSU010000001">
    <property type="protein sequence ID" value="KAK0631313.1"/>
    <property type="molecule type" value="Genomic_DNA"/>
</dbReference>
<comment type="subcellular location">
    <subcellularLocation>
        <location evidence="1">Membrane</location>
        <topology evidence="1">Multi-pass membrane protein</topology>
    </subcellularLocation>
</comment>
<dbReference type="InterPro" id="IPR036259">
    <property type="entry name" value="MFS_trans_sf"/>
</dbReference>